<keyword evidence="7" id="KW-0413">Isomerase</keyword>
<dbReference type="InterPro" id="IPR000212">
    <property type="entry name" value="DNA_helicase_UvrD/REP"/>
</dbReference>
<feature type="binding site" evidence="11">
    <location>
        <begin position="106"/>
        <end position="113"/>
    </location>
    <ligand>
        <name>ATP</name>
        <dbReference type="ChEBI" id="CHEBI:30616"/>
    </ligand>
</feature>
<evidence type="ECO:0000256" key="3">
    <source>
        <dbReference type="ARBA" id="ARBA00022801"/>
    </source>
</evidence>
<feature type="region of interest" description="Disordered" evidence="12">
    <location>
        <begin position="556"/>
        <end position="589"/>
    </location>
</feature>
<evidence type="ECO:0000256" key="10">
    <source>
        <dbReference type="ARBA" id="ARBA00048988"/>
    </source>
</evidence>
<sequence length="1017" mass="108031">MHSLIARNGRSLHKLGQNLVRHLAAANRAHAFSRVAAASEGHGGNGGSVAAAALTRREASTVAAAVGGATSPSAASLAAKPAHLRQLSEEQLKAAAAPLGTIRVVAGPGSGKTRVLTARIAQLIHTHGAHPWQILAITFTNKAADEMKERLAIMLGEEVAKKLFAGTFHGLCYRILKSHIRDLEHAGRDSSFTVYDQDMTLRLLANEVKRQNPDWKAKDVNQEASRLQGAISSAKNSMLTWHAPTPLGVERCVLEHLQRQAAAEDNPLKAVEAGVLAEWFGMYEAALRANNAVDFDDLLGLSVALLASNEAVRQRYHRRFRHVLVDEFQDTNATQYELVKLLAMPRADLFVVGDPDQSIYGWRGADMTNMTEAFVKDFPEAQVCDLQDNYRSSARIVATAQSVIAPNDEWQRKGMNPMHPAGDLIQVIELDDSQQEARYVAAEIAATLQRGEHPEEQVAVLFRTHAQSRLVEQELFRRGVRYVLVGGLPFWRRAEVQDVMAYLRLAVGLRDNIALSRIINTPRRGIGDSSLIKLQAAAAERGLTLCSLLFGDGFSGEGGQGSDEGSDGREGAEGGGGRGMQLPPLPDRKELGLPAKAATALEAFRQLMAELHVAVRTQPLHKALKHIVDRTGYEKYLLDGGLTTSASKQGDEAERVDRIWQLLGAAADYSPGAMSGAVSLDEDYPEGGGSGSTDNVGGSPDSDSDREARLALRVTLIGTDDGDVEFSIGGSSEYSDFSDGDFGGTKDAETERAGGEGGAAGAGGTGAEAEEGGGGRGADTLPSMPPLQRAQNFLDEVALYSGADEGGAATPGVRLMTMHAAKGLEFELVYIPGCNDGLMPLLRGEPGAVDLVKHVAEERRLFYVSLTRAKQRLRILHTAVTSLYGAHSGRESDPCRFLVEVVEGGHAAVLQRMQGSPEARDRSSSGRYPASSSSSSKSGSRSGSSGGGSWQRSAAGSGSSSSSGSTKNAGRRRPAPSGSSSGNSSSGSAAGSDASSSRGPSTQLSSAEMRHRRGGRR</sequence>
<keyword evidence="3 11" id="KW-0378">Hydrolase</keyword>
<keyword evidence="2 11" id="KW-0547">Nucleotide-binding</keyword>
<keyword evidence="5 11" id="KW-0067">ATP-binding</keyword>
<keyword evidence="16" id="KW-1185">Reference proteome</keyword>
<evidence type="ECO:0000313" key="16">
    <source>
        <dbReference type="Proteomes" id="UP001055712"/>
    </source>
</evidence>
<evidence type="ECO:0000256" key="11">
    <source>
        <dbReference type="PROSITE-ProRule" id="PRU00560"/>
    </source>
</evidence>
<dbReference type="EC" id="5.6.2.4" evidence="9"/>
<evidence type="ECO:0000259" key="13">
    <source>
        <dbReference type="PROSITE" id="PS51198"/>
    </source>
</evidence>
<evidence type="ECO:0000256" key="12">
    <source>
        <dbReference type="SAM" id="MobiDB-lite"/>
    </source>
</evidence>
<comment type="catalytic activity">
    <reaction evidence="10">
        <text>ATP + H2O = ADP + phosphate + H(+)</text>
        <dbReference type="Rhea" id="RHEA:13065"/>
        <dbReference type="ChEBI" id="CHEBI:15377"/>
        <dbReference type="ChEBI" id="CHEBI:15378"/>
        <dbReference type="ChEBI" id="CHEBI:30616"/>
        <dbReference type="ChEBI" id="CHEBI:43474"/>
        <dbReference type="ChEBI" id="CHEBI:456216"/>
        <dbReference type="EC" id="5.6.2.4"/>
    </reaction>
</comment>
<dbReference type="Pfam" id="PF13361">
    <property type="entry name" value="UvrD_C"/>
    <property type="match status" value="2"/>
</dbReference>
<reference evidence="15" key="1">
    <citation type="journal article" date="2019" name="Plant J.">
        <title>Chlorella vulgaris genome assembly and annotation reveals the molecular basis for metabolic acclimation to high light conditions.</title>
        <authorList>
            <person name="Cecchin M."/>
            <person name="Marcolungo L."/>
            <person name="Rossato M."/>
            <person name="Girolomoni L."/>
            <person name="Cosentino E."/>
            <person name="Cuine S."/>
            <person name="Li-Beisson Y."/>
            <person name="Delledonne M."/>
            <person name="Ballottari M."/>
        </authorList>
    </citation>
    <scope>NUCLEOTIDE SEQUENCE</scope>
    <source>
        <strain evidence="15">211/11P</strain>
    </source>
</reference>
<dbReference type="GO" id="GO:0016787">
    <property type="term" value="F:hydrolase activity"/>
    <property type="evidence" value="ECO:0007669"/>
    <property type="project" value="UniProtKB-UniRule"/>
</dbReference>
<dbReference type="AlphaFoldDB" id="A0A9D4TNR5"/>
<feature type="domain" description="UvrD-like helicase C-terminal" evidence="14">
    <location>
        <begin position="394"/>
        <end position="823"/>
    </location>
</feature>
<keyword evidence="6" id="KW-0238">DNA-binding</keyword>
<evidence type="ECO:0000256" key="4">
    <source>
        <dbReference type="ARBA" id="ARBA00022806"/>
    </source>
</evidence>
<feature type="region of interest" description="Disordered" evidence="12">
    <location>
        <begin position="727"/>
        <end position="777"/>
    </location>
</feature>
<dbReference type="GO" id="GO:0043138">
    <property type="term" value="F:3'-5' DNA helicase activity"/>
    <property type="evidence" value="ECO:0007669"/>
    <property type="project" value="UniProtKB-EC"/>
</dbReference>
<dbReference type="PROSITE" id="PS51217">
    <property type="entry name" value="UVRD_HELICASE_CTER"/>
    <property type="match status" value="1"/>
</dbReference>
<comment type="catalytic activity">
    <reaction evidence="8">
        <text>Couples ATP hydrolysis with the unwinding of duplex DNA by translocating in the 3'-5' direction.</text>
        <dbReference type="EC" id="5.6.2.4"/>
    </reaction>
</comment>
<proteinExistence type="inferred from homology"/>
<organism evidence="15 16">
    <name type="scientific">Chlorella vulgaris</name>
    <name type="common">Green alga</name>
    <dbReference type="NCBI Taxonomy" id="3077"/>
    <lineage>
        <taxon>Eukaryota</taxon>
        <taxon>Viridiplantae</taxon>
        <taxon>Chlorophyta</taxon>
        <taxon>core chlorophytes</taxon>
        <taxon>Trebouxiophyceae</taxon>
        <taxon>Chlorellales</taxon>
        <taxon>Chlorellaceae</taxon>
        <taxon>Chlorella clade</taxon>
        <taxon>Chlorella</taxon>
    </lineage>
</organism>
<feature type="region of interest" description="Disordered" evidence="12">
    <location>
        <begin position="677"/>
        <end position="706"/>
    </location>
</feature>
<dbReference type="Proteomes" id="UP001055712">
    <property type="component" value="Unassembled WGS sequence"/>
</dbReference>
<keyword evidence="4 11" id="KW-0347">Helicase</keyword>
<dbReference type="CDD" id="cd17932">
    <property type="entry name" value="DEXQc_UvrD"/>
    <property type="match status" value="1"/>
</dbReference>
<dbReference type="SUPFAM" id="SSF52540">
    <property type="entry name" value="P-loop containing nucleoside triphosphate hydrolases"/>
    <property type="match status" value="2"/>
</dbReference>
<dbReference type="GO" id="GO:0005634">
    <property type="term" value="C:nucleus"/>
    <property type="evidence" value="ECO:0007669"/>
    <property type="project" value="TreeGrafter"/>
</dbReference>
<feature type="compositionally biased region" description="Low complexity" evidence="12">
    <location>
        <begin position="950"/>
        <end position="965"/>
    </location>
</feature>
<dbReference type="InterPro" id="IPR014016">
    <property type="entry name" value="UvrD-like_ATP-bd"/>
</dbReference>
<feature type="region of interest" description="Disordered" evidence="12">
    <location>
        <begin position="912"/>
        <end position="1017"/>
    </location>
</feature>
<comment type="similarity">
    <text evidence="1">Belongs to the helicase family. UvrD subfamily.</text>
</comment>
<accession>A0A9D4TNR5</accession>
<dbReference type="PANTHER" id="PTHR11070:SF2">
    <property type="entry name" value="ATP-DEPENDENT DNA HELICASE SRS2"/>
    <property type="match status" value="1"/>
</dbReference>
<feature type="compositionally biased region" description="Basic and acidic residues" evidence="12">
    <location>
        <begin position="744"/>
        <end position="754"/>
    </location>
</feature>
<dbReference type="GO" id="GO:0005524">
    <property type="term" value="F:ATP binding"/>
    <property type="evidence" value="ECO:0007669"/>
    <property type="project" value="UniProtKB-UniRule"/>
</dbReference>
<protein>
    <recommendedName>
        <fullName evidence="9">DNA 3'-5' helicase</fullName>
        <ecNumber evidence="9">5.6.2.4</ecNumber>
    </recommendedName>
</protein>
<comment type="caution">
    <text evidence="15">The sequence shown here is derived from an EMBL/GenBank/DDBJ whole genome shotgun (WGS) entry which is preliminary data.</text>
</comment>
<evidence type="ECO:0000256" key="1">
    <source>
        <dbReference type="ARBA" id="ARBA00009922"/>
    </source>
</evidence>
<reference evidence="15" key="2">
    <citation type="submission" date="2020-11" db="EMBL/GenBank/DDBJ databases">
        <authorList>
            <person name="Cecchin M."/>
            <person name="Marcolungo L."/>
            <person name="Rossato M."/>
            <person name="Girolomoni L."/>
            <person name="Cosentino E."/>
            <person name="Cuine S."/>
            <person name="Li-Beisson Y."/>
            <person name="Delledonne M."/>
            <person name="Ballottari M."/>
        </authorList>
    </citation>
    <scope>NUCLEOTIDE SEQUENCE</scope>
    <source>
        <strain evidence="15">211/11P</strain>
        <tissue evidence="15">Whole cell</tissue>
    </source>
</reference>
<dbReference type="InterPro" id="IPR013986">
    <property type="entry name" value="DExx_box_DNA_helicase_dom_sf"/>
</dbReference>
<dbReference type="EMBL" id="SIDB01000007">
    <property type="protein sequence ID" value="KAI3430665.1"/>
    <property type="molecule type" value="Genomic_DNA"/>
</dbReference>
<evidence type="ECO:0000256" key="7">
    <source>
        <dbReference type="ARBA" id="ARBA00023235"/>
    </source>
</evidence>
<dbReference type="Gene3D" id="1.10.486.10">
    <property type="entry name" value="PCRA, domain 4"/>
    <property type="match status" value="1"/>
</dbReference>
<evidence type="ECO:0000256" key="2">
    <source>
        <dbReference type="ARBA" id="ARBA00022741"/>
    </source>
</evidence>
<dbReference type="PANTHER" id="PTHR11070">
    <property type="entry name" value="UVRD / RECB / PCRA DNA HELICASE FAMILY MEMBER"/>
    <property type="match status" value="1"/>
</dbReference>
<dbReference type="Gene3D" id="1.10.10.160">
    <property type="match status" value="1"/>
</dbReference>
<evidence type="ECO:0000256" key="9">
    <source>
        <dbReference type="ARBA" id="ARBA00034808"/>
    </source>
</evidence>
<feature type="domain" description="UvrD-like helicase ATP-binding" evidence="13">
    <location>
        <begin position="85"/>
        <end position="393"/>
    </location>
</feature>
<evidence type="ECO:0000256" key="6">
    <source>
        <dbReference type="ARBA" id="ARBA00023125"/>
    </source>
</evidence>
<evidence type="ECO:0000313" key="15">
    <source>
        <dbReference type="EMBL" id="KAI3430665.1"/>
    </source>
</evidence>
<dbReference type="GO" id="GO:0000725">
    <property type="term" value="P:recombinational repair"/>
    <property type="evidence" value="ECO:0007669"/>
    <property type="project" value="TreeGrafter"/>
</dbReference>
<gene>
    <name evidence="15" type="ORF">D9Q98_005257</name>
</gene>
<dbReference type="Pfam" id="PF00580">
    <property type="entry name" value="UvrD-helicase"/>
    <property type="match status" value="1"/>
</dbReference>
<dbReference type="InterPro" id="IPR027417">
    <property type="entry name" value="P-loop_NTPase"/>
</dbReference>
<feature type="compositionally biased region" description="Low complexity" evidence="12">
    <location>
        <begin position="975"/>
        <end position="1001"/>
    </location>
</feature>
<dbReference type="CDD" id="cd18807">
    <property type="entry name" value="SF1_C_UvrD"/>
    <property type="match status" value="1"/>
</dbReference>
<evidence type="ECO:0000256" key="5">
    <source>
        <dbReference type="ARBA" id="ARBA00022840"/>
    </source>
</evidence>
<evidence type="ECO:0000259" key="14">
    <source>
        <dbReference type="PROSITE" id="PS51217"/>
    </source>
</evidence>
<feature type="compositionally biased region" description="Low complexity" evidence="12">
    <location>
        <begin position="925"/>
        <end position="943"/>
    </location>
</feature>
<evidence type="ECO:0000256" key="8">
    <source>
        <dbReference type="ARBA" id="ARBA00034617"/>
    </source>
</evidence>
<dbReference type="InterPro" id="IPR014017">
    <property type="entry name" value="DNA_helicase_UvrD-like_C"/>
</dbReference>
<feature type="compositionally biased region" description="Gly residues" evidence="12">
    <location>
        <begin position="755"/>
        <end position="777"/>
    </location>
</feature>
<dbReference type="Gene3D" id="3.40.50.300">
    <property type="entry name" value="P-loop containing nucleotide triphosphate hydrolases"/>
    <property type="match status" value="3"/>
</dbReference>
<dbReference type="PROSITE" id="PS51198">
    <property type="entry name" value="UVRD_HELICASE_ATP_BIND"/>
    <property type="match status" value="1"/>
</dbReference>
<dbReference type="OrthoDB" id="542744at2759"/>
<name>A0A9D4TNR5_CHLVU</name>
<dbReference type="GO" id="GO:0003677">
    <property type="term" value="F:DNA binding"/>
    <property type="evidence" value="ECO:0007669"/>
    <property type="project" value="UniProtKB-KW"/>
</dbReference>